<dbReference type="Proteomes" id="UP000339049">
    <property type="component" value="Unassembled WGS sequence"/>
</dbReference>
<organism evidence="2 3">
    <name type="scientific">Streptococcus dysgalactiae subsp. equisimilis</name>
    <name type="common">Streptococcus equisimilis</name>
    <dbReference type="NCBI Taxonomy" id="119602"/>
    <lineage>
        <taxon>Bacteria</taxon>
        <taxon>Bacillati</taxon>
        <taxon>Bacillota</taxon>
        <taxon>Bacilli</taxon>
        <taxon>Lactobacillales</taxon>
        <taxon>Streptococcaceae</taxon>
        <taxon>Streptococcus</taxon>
    </lineage>
</organism>
<proteinExistence type="predicted"/>
<dbReference type="EMBL" id="CABEIY010000001">
    <property type="protein sequence ID" value="VTT22642.1"/>
    <property type="molecule type" value="Genomic_DNA"/>
</dbReference>
<evidence type="ECO:0000313" key="2">
    <source>
        <dbReference type="EMBL" id="VTT25784.1"/>
    </source>
</evidence>
<evidence type="ECO:0000313" key="1">
    <source>
        <dbReference type="EMBL" id="VTT22642.1"/>
    </source>
</evidence>
<protein>
    <submittedName>
        <fullName evidence="2">Phage protein</fullName>
    </submittedName>
</protein>
<comment type="caution">
    <text evidence="2">The sequence shown here is derived from an EMBL/GenBank/DDBJ whole genome shotgun (WGS) entry which is preliminary data.</text>
</comment>
<reference evidence="2 3" key="1">
    <citation type="submission" date="2019-05" db="EMBL/GenBank/DDBJ databases">
        <authorList>
            <consortium name="Pathogen Informatics"/>
        </authorList>
    </citation>
    <scope>NUCLEOTIDE SEQUENCE [LARGE SCALE GENOMIC DNA]</scope>
    <source>
        <strain evidence="2 3">NCTC11557</strain>
    </source>
</reference>
<gene>
    <name evidence="1" type="ORF">NCTC11557_00004</name>
    <name evidence="2" type="ORF">NCTC11557_01749</name>
</gene>
<evidence type="ECO:0000313" key="3">
    <source>
        <dbReference type="Proteomes" id="UP000339049"/>
    </source>
</evidence>
<dbReference type="EMBL" id="CABEIY010000007">
    <property type="protein sequence ID" value="VTT25784.1"/>
    <property type="molecule type" value="Genomic_DNA"/>
</dbReference>
<dbReference type="AlphaFoldDB" id="A0AAE9R215"/>
<name>A0AAE9R215_STREQ</name>
<accession>A0AAE9R215</accession>
<dbReference type="RefSeq" id="WP_143935172.1">
    <property type="nucleotide sequence ID" value="NZ_CABEIY010000001.1"/>
</dbReference>
<sequence>MTLKQLLKSKNLGEYFEAKNNAKKMNEIENRGLKQLMKNSVRQTQLNSEIKQVIKKEKEAVRCPKCKSTNVRFMQQDKKTFSVKKAVAGTLLIGGTVMGFLGEKGKKQWHCNKCSCIFETK</sequence>